<dbReference type="InterPro" id="IPR020084">
    <property type="entry name" value="NUDIX_hydrolase_CS"/>
</dbReference>
<keyword evidence="1" id="KW-0378">Hydrolase</keyword>
<keyword evidence="4" id="KW-1185">Reference proteome</keyword>
<feature type="domain" description="Nudix hydrolase" evidence="2">
    <location>
        <begin position="48"/>
        <end position="184"/>
    </location>
</feature>
<dbReference type="GO" id="GO:0016787">
    <property type="term" value="F:hydrolase activity"/>
    <property type="evidence" value="ECO:0007669"/>
    <property type="project" value="UniProtKB-KW"/>
</dbReference>
<evidence type="ECO:0000313" key="4">
    <source>
        <dbReference type="Proteomes" id="UP000530928"/>
    </source>
</evidence>
<evidence type="ECO:0000256" key="1">
    <source>
        <dbReference type="ARBA" id="ARBA00022801"/>
    </source>
</evidence>
<dbReference type="AlphaFoldDB" id="A0A7W0HUK8"/>
<dbReference type="EMBL" id="JACDUR010000007">
    <property type="protein sequence ID" value="MBA2895901.1"/>
    <property type="molecule type" value="Genomic_DNA"/>
</dbReference>
<dbReference type="InterPro" id="IPR000086">
    <property type="entry name" value="NUDIX_hydrolase_dom"/>
</dbReference>
<protein>
    <submittedName>
        <fullName evidence="3">8-oxo-dGTP pyrophosphatase MutT (NUDIX family)</fullName>
    </submittedName>
</protein>
<dbReference type="PROSITE" id="PS51462">
    <property type="entry name" value="NUDIX"/>
    <property type="match status" value="1"/>
</dbReference>
<gene>
    <name evidence="3" type="ORF">HNR30_007287</name>
</gene>
<dbReference type="RefSeq" id="WP_181614575.1">
    <property type="nucleotide sequence ID" value="NZ_BAABAM010000011.1"/>
</dbReference>
<evidence type="ECO:0000259" key="2">
    <source>
        <dbReference type="PROSITE" id="PS51462"/>
    </source>
</evidence>
<accession>A0A7W0HUK8</accession>
<dbReference type="SUPFAM" id="SSF55811">
    <property type="entry name" value="Nudix"/>
    <property type="match status" value="1"/>
</dbReference>
<dbReference type="Proteomes" id="UP000530928">
    <property type="component" value="Unassembled WGS sequence"/>
</dbReference>
<dbReference type="Pfam" id="PF00293">
    <property type="entry name" value="NUDIX"/>
    <property type="match status" value="1"/>
</dbReference>
<evidence type="ECO:0000313" key="3">
    <source>
        <dbReference type="EMBL" id="MBA2895901.1"/>
    </source>
</evidence>
<organism evidence="3 4">
    <name type="scientific">Nonomuraea soli</name>
    <dbReference type="NCBI Taxonomy" id="1032476"/>
    <lineage>
        <taxon>Bacteria</taxon>
        <taxon>Bacillati</taxon>
        <taxon>Actinomycetota</taxon>
        <taxon>Actinomycetes</taxon>
        <taxon>Streptosporangiales</taxon>
        <taxon>Streptosporangiaceae</taxon>
        <taxon>Nonomuraea</taxon>
    </lineage>
</organism>
<sequence>MHSPGYGSRHPELITLLDTLTPVAVTRISWVGLTDLDVATYRDRPACPDFLVTSVRCIVRVDGRIVVCHTPDGPHIVPGGRREPGESHTATAVREVREETGWLLDERDLAFAGFFHYRMLDPLPEDHPFPHPDILQLVYTAQATRHSADWSSWSDSEGWEQRHDLVPSADLPGLPIPAYQLSLLSP</sequence>
<name>A0A7W0HUK8_9ACTN</name>
<reference evidence="3 4" key="1">
    <citation type="submission" date="2020-07" db="EMBL/GenBank/DDBJ databases">
        <title>Genomic Encyclopedia of Type Strains, Phase IV (KMG-IV): sequencing the most valuable type-strain genomes for metagenomic binning, comparative biology and taxonomic classification.</title>
        <authorList>
            <person name="Goeker M."/>
        </authorList>
    </citation>
    <scope>NUCLEOTIDE SEQUENCE [LARGE SCALE GENOMIC DNA]</scope>
    <source>
        <strain evidence="3 4">DSM 45533</strain>
    </source>
</reference>
<dbReference type="PROSITE" id="PS00893">
    <property type="entry name" value="NUDIX_BOX"/>
    <property type="match status" value="1"/>
</dbReference>
<dbReference type="Gene3D" id="3.90.79.10">
    <property type="entry name" value="Nucleoside Triphosphate Pyrophosphohydrolase"/>
    <property type="match status" value="1"/>
</dbReference>
<proteinExistence type="predicted"/>
<dbReference type="InterPro" id="IPR015797">
    <property type="entry name" value="NUDIX_hydrolase-like_dom_sf"/>
</dbReference>
<comment type="caution">
    <text evidence="3">The sequence shown here is derived from an EMBL/GenBank/DDBJ whole genome shotgun (WGS) entry which is preliminary data.</text>
</comment>